<keyword evidence="11 12" id="KW-0472">Membrane</keyword>
<dbReference type="Gene3D" id="3.90.550.10">
    <property type="entry name" value="Spore Coat Polysaccharide Biosynthesis Protein SpsA, Chain A"/>
    <property type="match status" value="1"/>
</dbReference>
<feature type="transmembrane region" description="Helical" evidence="12">
    <location>
        <begin position="349"/>
        <end position="365"/>
    </location>
</feature>
<comment type="subcellular location">
    <subcellularLocation>
        <location evidence="1">Cell inner membrane</location>
        <topology evidence="1">Multi-pass membrane protein</topology>
    </subcellularLocation>
</comment>
<evidence type="ECO:0000256" key="9">
    <source>
        <dbReference type="ARBA" id="ARBA00022692"/>
    </source>
</evidence>
<name>A0AAJ5W285_9MICO</name>
<dbReference type="Pfam" id="PF13632">
    <property type="entry name" value="Glyco_trans_2_3"/>
    <property type="match status" value="1"/>
</dbReference>
<accession>A0AAJ5W285</accession>
<dbReference type="EMBL" id="CP119321">
    <property type="protein sequence ID" value="WEK13649.1"/>
    <property type="molecule type" value="Genomic_DNA"/>
</dbReference>
<dbReference type="InterPro" id="IPR029044">
    <property type="entry name" value="Nucleotide-diphossugar_trans"/>
</dbReference>
<sequence length="497" mass="51992">MSSPRVALSAFLPLACWLAVVAPLTVWAWSLGTIAAIAFAVATSILWATGARAAALWVRSVQQPRPSDAPHHDPAPLRVALLFCVADDFDAAAVAVSMRQDVDVDTVILDDSRDPRSRSDIDRFARESGCRVVRRSDRTGFKAGNLNHGLRVLRGSYDAYVVCDSDVVLPPGFVRVCAAELADPTVAVAQAAPVAAPGRTAFARYFGPLLATHLAVTRRGRAGHGVTAFLGRGALLRAAALDDVGGVPEVVAEDLALTVALRRRGWRLVYADIAFTEDFPVDYRAFRTQLRKTAEGAVEFLRRPAVRGLPVREAIDVVGETALVPGAALAGATSIVSGAALAAGGTVPPLWALVLSALSGLMPLLPEAVRRARSRRLAAGVTFAIAAGALYASTMFVVVAAVVGGLLGRRAVFRVTPKRAGSLGVRQRIDLFRAELLVVPLLAGGAVVASGSVWAAGGVAWPLALAVAFAVPVVVPDTPARRHVVSREGDAIGHLAA</sequence>
<feature type="domain" description="Glycosyltransferase 2-like" evidence="13">
    <location>
        <begin position="162"/>
        <end position="363"/>
    </location>
</feature>
<keyword evidence="7" id="KW-0328">Glycosyltransferase</keyword>
<feature type="transmembrane region" description="Helical" evidence="12">
    <location>
        <begin position="377"/>
        <end position="407"/>
    </location>
</feature>
<evidence type="ECO:0000313" key="15">
    <source>
        <dbReference type="Proteomes" id="UP001213972"/>
    </source>
</evidence>
<evidence type="ECO:0000256" key="10">
    <source>
        <dbReference type="ARBA" id="ARBA00022989"/>
    </source>
</evidence>
<evidence type="ECO:0000259" key="13">
    <source>
        <dbReference type="Pfam" id="PF13632"/>
    </source>
</evidence>
<comment type="similarity">
    <text evidence="3">Belongs to the glycosyltransferase 2 family. OpgH subfamily.</text>
</comment>
<evidence type="ECO:0000256" key="2">
    <source>
        <dbReference type="ARBA" id="ARBA00005001"/>
    </source>
</evidence>
<feature type="transmembrane region" description="Helical" evidence="12">
    <location>
        <begin position="33"/>
        <end position="58"/>
    </location>
</feature>
<evidence type="ECO:0000256" key="8">
    <source>
        <dbReference type="ARBA" id="ARBA00022679"/>
    </source>
</evidence>
<gene>
    <name evidence="14" type="ORF">P0Y48_00110</name>
</gene>
<dbReference type="PANTHER" id="PTHR43867">
    <property type="entry name" value="CELLULOSE SYNTHASE CATALYTIC SUBUNIT A [UDP-FORMING]"/>
    <property type="match status" value="1"/>
</dbReference>
<comment type="pathway">
    <text evidence="2">Glycan metabolism; osmoregulated periplasmic glucan (OPG) biosynthesis.</text>
</comment>
<evidence type="ECO:0000256" key="12">
    <source>
        <dbReference type="SAM" id="Phobius"/>
    </source>
</evidence>
<dbReference type="GO" id="GO:0016758">
    <property type="term" value="F:hexosyltransferase activity"/>
    <property type="evidence" value="ECO:0007669"/>
    <property type="project" value="TreeGrafter"/>
</dbReference>
<evidence type="ECO:0000313" key="14">
    <source>
        <dbReference type="EMBL" id="WEK13649.1"/>
    </source>
</evidence>
<evidence type="ECO:0000256" key="11">
    <source>
        <dbReference type="ARBA" id="ARBA00023136"/>
    </source>
</evidence>
<keyword evidence="6" id="KW-0997">Cell inner membrane</keyword>
<keyword evidence="8" id="KW-0808">Transferase</keyword>
<dbReference type="InterPro" id="IPR050321">
    <property type="entry name" value="Glycosyltr_2/OpgH_subfam"/>
</dbReference>
<evidence type="ECO:0000256" key="3">
    <source>
        <dbReference type="ARBA" id="ARBA00009337"/>
    </source>
</evidence>
<keyword evidence="5" id="KW-1003">Cell membrane</keyword>
<keyword evidence="9 12" id="KW-0812">Transmembrane</keyword>
<keyword evidence="10 12" id="KW-1133">Transmembrane helix</keyword>
<evidence type="ECO:0000256" key="5">
    <source>
        <dbReference type="ARBA" id="ARBA00022475"/>
    </source>
</evidence>
<dbReference type="SUPFAM" id="SSF53448">
    <property type="entry name" value="Nucleotide-diphospho-sugar transferases"/>
    <property type="match status" value="1"/>
</dbReference>
<evidence type="ECO:0000256" key="1">
    <source>
        <dbReference type="ARBA" id="ARBA00004429"/>
    </source>
</evidence>
<evidence type="ECO:0000256" key="4">
    <source>
        <dbReference type="ARBA" id="ARBA00020585"/>
    </source>
</evidence>
<dbReference type="Proteomes" id="UP001213972">
    <property type="component" value="Chromosome"/>
</dbReference>
<proteinExistence type="inferred from homology"/>
<dbReference type="PANTHER" id="PTHR43867:SF5">
    <property type="entry name" value="GLUCANS BIOSYNTHESIS GLUCOSYLTRANSFERASE H"/>
    <property type="match status" value="1"/>
</dbReference>
<feature type="transmembrane region" description="Helical" evidence="12">
    <location>
        <begin position="453"/>
        <end position="475"/>
    </location>
</feature>
<protein>
    <recommendedName>
        <fullName evidence="4">Glucans biosynthesis glucosyltransferase H</fullName>
    </recommendedName>
</protein>
<feature type="transmembrane region" description="Helical" evidence="12">
    <location>
        <begin position="322"/>
        <end position="343"/>
    </location>
</feature>
<evidence type="ECO:0000256" key="6">
    <source>
        <dbReference type="ARBA" id="ARBA00022519"/>
    </source>
</evidence>
<evidence type="ECO:0000256" key="7">
    <source>
        <dbReference type="ARBA" id="ARBA00022676"/>
    </source>
</evidence>
<dbReference type="GO" id="GO:0005886">
    <property type="term" value="C:plasma membrane"/>
    <property type="evidence" value="ECO:0007669"/>
    <property type="project" value="UniProtKB-SubCell"/>
</dbReference>
<organism evidence="14 15">
    <name type="scientific">Candidatus Microbacterium phytovorans</name>
    <dbReference type="NCBI Taxonomy" id="3121374"/>
    <lineage>
        <taxon>Bacteria</taxon>
        <taxon>Bacillati</taxon>
        <taxon>Actinomycetota</taxon>
        <taxon>Actinomycetes</taxon>
        <taxon>Micrococcales</taxon>
        <taxon>Microbacteriaceae</taxon>
        <taxon>Microbacterium</taxon>
    </lineage>
</organism>
<dbReference type="InterPro" id="IPR001173">
    <property type="entry name" value="Glyco_trans_2-like"/>
</dbReference>
<dbReference type="AlphaFoldDB" id="A0AAJ5W285"/>
<reference evidence="14" key="1">
    <citation type="submission" date="2023-03" db="EMBL/GenBank/DDBJ databases">
        <title>Andean soil-derived lignocellulolytic bacterial consortium as a source of novel taxa and putative plastic-active enzymes.</title>
        <authorList>
            <person name="Diaz-Garcia L."/>
            <person name="Chuvochina M."/>
            <person name="Feuerriegel G."/>
            <person name="Bunk B."/>
            <person name="Sproer C."/>
            <person name="Streit W.R."/>
            <person name="Rodriguez L.M."/>
            <person name="Overmann J."/>
            <person name="Jimenez D.J."/>
        </authorList>
    </citation>
    <scope>NUCLEOTIDE SEQUENCE</scope>
    <source>
        <strain evidence="14">MAG 4610</strain>
    </source>
</reference>